<comment type="catalytic activity">
    <reaction evidence="2">
        <text>2 GTP = 3',3'-c-di-GMP + 2 diphosphate</text>
        <dbReference type="Rhea" id="RHEA:24898"/>
        <dbReference type="ChEBI" id="CHEBI:33019"/>
        <dbReference type="ChEBI" id="CHEBI:37565"/>
        <dbReference type="ChEBI" id="CHEBI:58805"/>
        <dbReference type="EC" id="2.7.7.65"/>
    </reaction>
</comment>
<feature type="transmembrane region" description="Helical" evidence="3">
    <location>
        <begin position="124"/>
        <end position="141"/>
    </location>
</feature>
<dbReference type="InterPro" id="IPR050469">
    <property type="entry name" value="Diguanylate_Cyclase"/>
</dbReference>
<evidence type="ECO:0000313" key="5">
    <source>
        <dbReference type="EMBL" id="EAU00866.1"/>
    </source>
</evidence>
<dbReference type="AlphaFoldDB" id="A7H139"/>
<dbReference type="CDD" id="cd01949">
    <property type="entry name" value="GGDEF"/>
    <property type="match status" value="1"/>
</dbReference>
<dbReference type="NCBIfam" id="TIGR00254">
    <property type="entry name" value="GGDEF"/>
    <property type="match status" value="1"/>
</dbReference>
<dbReference type="PROSITE" id="PS50887">
    <property type="entry name" value="GGDEF"/>
    <property type="match status" value="1"/>
</dbReference>
<keyword evidence="3" id="KW-0472">Membrane</keyword>
<dbReference type="Pfam" id="PF00990">
    <property type="entry name" value="GGDEF"/>
    <property type="match status" value="1"/>
</dbReference>
<feature type="transmembrane region" description="Helical" evidence="3">
    <location>
        <begin position="147"/>
        <end position="169"/>
    </location>
</feature>
<dbReference type="EMBL" id="CP000767">
    <property type="protein sequence ID" value="EAU00866.1"/>
    <property type="molecule type" value="Genomic_DNA"/>
</dbReference>
<dbReference type="PANTHER" id="PTHR45138">
    <property type="entry name" value="REGULATORY COMPONENTS OF SENSORY TRANSDUCTION SYSTEM"/>
    <property type="match status" value="1"/>
</dbReference>
<dbReference type="OrthoDB" id="5457582at2"/>
<evidence type="ECO:0000256" key="1">
    <source>
        <dbReference type="ARBA" id="ARBA00012528"/>
    </source>
</evidence>
<dbReference type="STRING" id="360105.CCV52592_2119"/>
<feature type="transmembrane region" description="Helical" evidence="3">
    <location>
        <begin position="37"/>
        <end position="62"/>
    </location>
</feature>
<dbReference type="HOGENOM" id="CLU_000445_11_1_7"/>
<dbReference type="InterPro" id="IPR029787">
    <property type="entry name" value="Nucleotide_cyclase"/>
</dbReference>
<keyword evidence="3" id="KW-1133">Transmembrane helix</keyword>
<evidence type="ECO:0000313" key="6">
    <source>
        <dbReference type="Proteomes" id="UP000006380"/>
    </source>
</evidence>
<protein>
    <recommendedName>
        <fullName evidence="1">diguanylate cyclase</fullName>
        <ecNumber evidence="1">2.7.7.65</ecNumber>
    </recommendedName>
</protein>
<dbReference type="KEGG" id="ccv:CCV52592_2119"/>
<organism evidence="5 6">
    <name type="scientific">Campylobacter curvus (strain 525.92)</name>
    <dbReference type="NCBI Taxonomy" id="360105"/>
    <lineage>
        <taxon>Bacteria</taxon>
        <taxon>Pseudomonadati</taxon>
        <taxon>Campylobacterota</taxon>
        <taxon>Epsilonproteobacteria</taxon>
        <taxon>Campylobacterales</taxon>
        <taxon>Campylobacteraceae</taxon>
        <taxon>Campylobacter</taxon>
    </lineage>
</organism>
<accession>A7H139</accession>
<dbReference type="InterPro" id="IPR043128">
    <property type="entry name" value="Rev_trsase/Diguanyl_cyclase"/>
</dbReference>
<keyword evidence="3" id="KW-0812">Transmembrane</keyword>
<feature type="transmembrane region" description="Helical" evidence="3">
    <location>
        <begin position="74"/>
        <end position="94"/>
    </location>
</feature>
<evidence type="ECO:0000256" key="3">
    <source>
        <dbReference type="SAM" id="Phobius"/>
    </source>
</evidence>
<dbReference type="FunFam" id="3.30.70.270:FF:000001">
    <property type="entry name" value="Diguanylate cyclase domain protein"/>
    <property type="match status" value="1"/>
</dbReference>
<dbReference type="Gene3D" id="3.30.70.270">
    <property type="match status" value="1"/>
</dbReference>
<dbReference type="EC" id="2.7.7.65" evidence="1"/>
<feature type="domain" description="GGDEF" evidence="4">
    <location>
        <begin position="229"/>
        <end position="360"/>
    </location>
</feature>
<feature type="transmembrane region" description="Helical" evidence="3">
    <location>
        <begin position="100"/>
        <end position="117"/>
    </location>
</feature>
<gene>
    <name evidence="5" type="ORF">CCV52592_2119</name>
</gene>
<reference evidence="5" key="1">
    <citation type="submission" date="2016-07" db="EMBL/GenBank/DDBJ databases">
        <title>Comparative genomics of the Campylobacter concisus group.</title>
        <authorList>
            <person name="Miller W.G."/>
            <person name="Yee E."/>
            <person name="Chapman M.H."/>
            <person name="Huynh S."/>
            <person name="Bono J.L."/>
            <person name="On S.L.W."/>
            <person name="StLeger J."/>
            <person name="Foster G."/>
            <person name="Parker C.T."/>
        </authorList>
    </citation>
    <scope>NUCLEOTIDE SEQUENCE</scope>
    <source>
        <strain evidence="5">525.92</strain>
    </source>
</reference>
<evidence type="ECO:0000256" key="2">
    <source>
        <dbReference type="ARBA" id="ARBA00034247"/>
    </source>
</evidence>
<proteinExistence type="predicted"/>
<dbReference type="Proteomes" id="UP000006380">
    <property type="component" value="Chromosome"/>
</dbReference>
<dbReference type="SMART" id="SM00267">
    <property type="entry name" value="GGDEF"/>
    <property type="match status" value="1"/>
</dbReference>
<dbReference type="InterPro" id="IPR000160">
    <property type="entry name" value="GGDEF_dom"/>
</dbReference>
<dbReference type="GO" id="GO:0052621">
    <property type="term" value="F:diguanylate cyclase activity"/>
    <property type="evidence" value="ECO:0007669"/>
    <property type="project" value="UniProtKB-EC"/>
</dbReference>
<sequence length="371" mass="42729">MKFNGDILTQDFVDQSSYKAIEDIYKMILNVMMVGNLFGLCFLVFLNTSIVLICFLFFVLAVMMMLKFKIKYRILISSMFHLNLILVTVIGTMAMGWNSGIWIVMVGAIFASYFLAFNSKPITYSVSMCELGILIWLYLAYKDMPAVIPHWAEMTLTITNIALVFYTILKMSIYADVITSSGYQQVHEEKEQLEKMSKYDFLTGLLNRRTIEKALKYELSMLRDKNANTNLVVMLGDIDNFKMINDTYGHDWGDKILKEIAKTLLATFRKNDYVCRWGGEEFLIILPDTKIDFIHKITNRLTKNINHVKLPDKTAVSMTFGMLVCINAASVNFEYIINRVDKLLYRGKQNGKDRIEMEILNDATNAKNDDD</sequence>
<dbReference type="PANTHER" id="PTHR45138:SF9">
    <property type="entry name" value="DIGUANYLATE CYCLASE DGCM-RELATED"/>
    <property type="match status" value="1"/>
</dbReference>
<dbReference type="SUPFAM" id="SSF55073">
    <property type="entry name" value="Nucleotide cyclase"/>
    <property type="match status" value="1"/>
</dbReference>
<evidence type="ECO:0000259" key="4">
    <source>
        <dbReference type="PROSITE" id="PS50887"/>
    </source>
</evidence>
<name>A7H139_CAMC5</name>
<dbReference type="RefSeq" id="WP_009649697.1">
    <property type="nucleotide sequence ID" value="NC_009715.2"/>
</dbReference>
<keyword evidence="6" id="KW-1185">Reference proteome</keyword>